<keyword evidence="2" id="KW-0547">Nucleotide-binding</keyword>
<protein>
    <submittedName>
        <fullName evidence="6">Helicase SWR1</fullName>
    </submittedName>
</protein>
<dbReference type="GO" id="GO:0005524">
    <property type="term" value="F:ATP binding"/>
    <property type="evidence" value="ECO:0007669"/>
    <property type="project" value="UniProtKB-KW"/>
</dbReference>
<dbReference type="GO" id="GO:0042393">
    <property type="term" value="F:histone binding"/>
    <property type="evidence" value="ECO:0007669"/>
    <property type="project" value="TreeGrafter"/>
</dbReference>
<keyword evidence="4" id="KW-0067">ATP-binding</keyword>
<proteinExistence type="predicted"/>
<dbReference type="GO" id="GO:0000812">
    <property type="term" value="C:Swr1 complex"/>
    <property type="evidence" value="ECO:0007669"/>
    <property type="project" value="TreeGrafter"/>
</dbReference>
<comment type="caution">
    <text evidence="6">The sequence shown here is derived from an EMBL/GenBank/DDBJ whole genome shotgun (WGS) entry which is preliminary data.</text>
</comment>
<dbReference type="PANTHER" id="PTHR45685:SF1">
    <property type="entry name" value="HELICASE SRCAP"/>
    <property type="match status" value="1"/>
</dbReference>
<dbReference type="GO" id="GO:0004386">
    <property type="term" value="F:helicase activity"/>
    <property type="evidence" value="ECO:0007669"/>
    <property type="project" value="UniProtKB-KW"/>
</dbReference>
<keyword evidence="7" id="KW-1185">Reference proteome</keyword>
<dbReference type="GO" id="GO:0016887">
    <property type="term" value="F:ATP hydrolysis activity"/>
    <property type="evidence" value="ECO:0007669"/>
    <property type="project" value="TreeGrafter"/>
</dbReference>
<dbReference type="AlphaFoldDB" id="M3JW50"/>
<feature type="region of interest" description="Disordered" evidence="5">
    <location>
        <begin position="81"/>
        <end position="101"/>
    </location>
</feature>
<evidence type="ECO:0000256" key="5">
    <source>
        <dbReference type="SAM" id="MobiDB-lite"/>
    </source>
</evidence>
<gene>
    <name evidence="6" type="ORF">G210_2550</name>
</gene>
<evidence type="ECO:0000256" key="1">
    <source>
        <dbReference type="ARBA" id="ARBA00004123"/>
    </source>
</evidence>
<dbReference type="EMBL" id="AOGT01001700">
    <property type="protein sequence ID" value="EMG47155.1"/>
    <property type="molecule type" value="Genomic_DNA"/>
</dbReference>
<dbReference type="HOGENOM" id="CLU_2326272_0_0_1"/>
<dbReference type="STRING" id="1245528.M3JW50"/>
<dbReference type="Proteomes" id="UP000011777">
    <property type="component" value="Unassembled WGS sequence"/>
</dbReference>
<organism evidence="6 7">
    <name type="scientific">Candida maltosa (strain Xu316)</name>
    <name type="common">Yeast</name>
    <dbReference type="NCBI Taxonomy" id="1245528"/>
    <lineage>
        <taxon>Eukaryota</taxon>
        <taxon>Fungi</taxon>
        <taxon>Dikarya</taxon>
        <taxon>Ascomycota</taxon>
        <taxon>Saccharomycotina</taxon>
        <taxon>Pichiomycetes</taxon>
        <taxon>Debaryomycetaceae</taxon>
        <taxon>Candida/Lodderomyces clade</taxon>
        <taxon>Candida</taxon>
    </lineage>
</organism>
<evidence type="ECO:0000256" key="4">
    <source>
        <dbReference type="ARBA" id="ARBA00022840"/>
    </source>
</evidence>
<evidence type="ECO:0000256" key="2">
    <source>
        <dbReference type="ARBA" id="ARBA00022741"/>
    </source>
</evidence>
<feature type="non-terminal residue" evidence="6">
    <location>
        <position position="1"/>
    </location>
</feature>
<dbReference type="InterPro" id="IPR027417">
    <property type="entry name" value="P-loop_NTPase"/>
</dbReference>
<evidence type="ECO:0000256" key="3">
    <source>
        <dbReference type="ARBA" id="ARBA00022806"/>
    </source>
</evidence>
<dbReference type="PANTHER" id="PTHR45685">
    <property type="entry name" value="HELICASE SRCAP-RELATED"/>
    <property type="match status" value="1"/>
</dbReference>
<comment type="subcellular location">
    <subcellularLocation>
        <location evidence="1">Nucleus</location>
    </subcellularLocation>
</comment>
<dbReference type="GO" id="GO:0006338">
    <property type="term" value="P:chromatin remodeling"/>
    <property type="evidence" value="ECO:0007669"/>
    <property type="project" value="TreeGrafter"/>
</dbReference>
<dbReference type="Gene3D" id="3.40.50.300">
    <property type="entry name" value="P-loop containing nucleotide triphosphate hydrolases"/>
    <property type="match status" value="1"/>
</dbReference>
<keyword evidence="3 6" id="KW-0347">Helicase</keyword>
<reference evidence="6 7" key="1">
    <citation type="submission" date="2013-02" db="EMBL/GenBank/DDBJ databases">
        <title>Genome sequence of Candida maltosa Xu316, a potential industrial strain for xylitol and ethanol production.</title>
        <authorList>
            <person name="Yu J."/>
            <person name="Wang Q."/>
            <person name="Geng X."/>
            <person name="Bao W."/>
            <person name="He P."/>
            <person name="Cai J."/>
        </authorList>
    </citation>
    <scope>NUCLEOTIDE SEQUENCE [LARGE SCALE GENOMIC DNA]</scope>
    <source>
        <strain evidence="7">Xu316</strain>
    </source>
</reference>
<evidence type="ECO:0000313" key="7">
    <source>
        <dbReference type="Proteomes" id="UP000011777"/>
    </source>
</evidence>
<dbReference type="InterPro" id="IPR050520">
    <property type="entry name" value="INO80/SWR1_helicase"/>
</dbReference>
<sequence length="119" mass="13621">MRDVHIYRLISEATIESNIIRVSNQKRKLDNLVIQAGQFNTDFLGTLVKDTKLLAQVEDEEDRVAAGVALREEVDIDNVDFKEETATAEDQQQQEVEEDEEAGHIDDYMLRFIAAGYYV</sequence>
<dbReference type="eggNOG" id="KOG0391">
    <property type="taxonomic scope" value="Eukaryota"/>
</dbReference>
<keyword evidence="3 6" id="KW-0378">Hydrolase</keyword>
<evidence type="ECO:0000313" key="6">
    <source>
        <dbReference type="EMBL" id="EMG47155.1"/>
    </source>
</evidence>
<dbReference type="OrthoDB" id="372624at2759"/>
<accession>M3JW50</accession>
<dbReference type="GO" id="GO:0003677">
    <property type="term" value="F:DNA binding"/>
    <property type="evidence" value="ECO:0007669"/>
    <property type="project" value="UniProtKB-KW"/>
</dbReference>
<name>M3JW50_CANMX</name>